<keyword evidence="3 4" id="KW-0789">Thiol protease inhibitor</keyword>
<dbReference type="FunFam" id="3.10.450.10:FF:000013">
    <property type="entry name" value="Cysteine proteinase inhibitor"/>
    <property type="match status" value="1"/>
</dbReference>
<dbReference type="PANTHER" id="PTHR11413">
    <property type="entry name" value="CYSTATIN FAMILY MEMBER"/>
    <property type="match status" value="1"/>
</dbReference>
<dbReference type="SMART" id="SM00043">
    <property type="entry name" value="CY"/>
    <property type="match status" value="1"/>
</dbReference>
<dbReference type="InterPro" id="IPR027214">
    <property type="entry name" value="Cystatin"/>
</dbReference>
<dbReference type="Gene3D" id="3.10.450.10">
    <property type="match status" value="2"/>
</dbReference>
<dbReference type="PANTHER" id="PTHR11413:SF103">
    <property type="entry name" value="CYSTEINE PROTEINASE INHIBITOR 12"/>
    <property type="match status" value="1"/>
</dbReference>
<dbReference type="EMBL" id="GDJX01018619">
    <property type="protein sequence ID" value="JAT49317.1"/>
    <property type="molecule type" value="Transcribed_RNA"/>
</dbReference>
<name>A0A1D1Y3V9_9ARAE</name>
<keyword evidence="2 4" id="KW-0646">Protease inhibitor</keyword>
<evidence type="ECO:0000313" key="6">
    <source>
        <dbReference type="EMBL" id="JAT49317.1"/>
    </source>
</evidence>
<keyword evidence="4" id="KW-0732">Signal</keyword>
<dbReference type="InterPro" id="IPR046350">
    <property type="entry name" value="Cystatin_sf"/>
</dbReference>
<reference evidence="6" key="1">
    <citation type="submission" date="2015-07" db="EMBL/GenBank/DDBJ databases">
        <title>Transcriptome Assembly of Anthurium amnicola.</title>
        <authorList>
            <person name="Suzuki J."/>
        </authorList>
    </citation>
    <scope>NUCLEOTIDE SEQUENCE</scope>
</reference>
<accession>A0A1D1Y3V9</accession>
<protein>
    <recommendedName>
        <fullName evidence="4">Cysteine proteinase inhibitor</fullName>
    </recommendedName>
</protein>
<dbReference type="SUPFAM" id="SSF54403">
    <property type="entry name" value="Cystatin/monellin"/>
    <property type="match status" value="2"/>
</dbReference>
<dbReference type="PROSITE" id="PS00287">
    <property type="entry name" value="CYSTATIN"/>
    <property type="match status" value="1"/>
</dbReference>
<dbReference type="CDD" id="cd00042">
    <property type="entry name" value="CY"/>
    <property type="match status" value="1"/>
</dbReference>
<sequence>MRASSFVPAAIAAALLLLLLLPRPLSGFALDGGIEDLVIRQVKRMTTLGGAVDVEAAENSAEVEELARFAVDEHNKKENAFLEFSRVVKAKQQTVQGVMYHLTVEAIEGGKKKLYEAKVWVRAWLNSKQLHEFNPAGDSPSVTPADLGVKRDAHEPGWRDVPAHDPIVQDAANHAVKTIQQRSNSLLPYELLEILRAKAEVIEDHAKFDLLLKLKRGSKEEKFKVEVHKNMEGTFHLNQMEQDHS</sequence>
<evidence type="ECO:0000256" key="3">
    <source>
        <dbReference type="ARBA" id="ARBA00022704"/>
    </source>
</evidence>
<evidence type="ECO:0000256" key="2">
    <source>
        <dbReference type="ARBA" id="ARBA00022690"/>
    </source>
</evidence>
<dbReference type="Pfam" id="PF16845">
    <property type="entry name" value="SQAPI"/>
    <property type="match status" value="1"/>
</dbReference>
<evidence type="ECO:0000259" key="5">
    <source>
        <dbReference type="SMART" id="SM00043"/>
    </source>
</evidence>
<gene>
    <name evidence="6" type="primary">Os01g0270100_1</name>
    <name evidence="6" type="ORF">g.106407</name>
</gene>
<feature type="chain" id="PRO_5008811187" description="Cysteine proteinase inhibitor" evidence="4">
    <location>
        <begin position="28"/>
        <end position="245"/>
    </location>
</feature>
<dbReference type="InterPro" id="IPR018073">
    <property type="entry name" value="Prot_inh_cystat_CS"/>
</dbReference>
<organism evidence="6">
    <name type="scientific">Anthurium amnicola</name>
    <dbReference type="NCBI Taxonomy" id="1678845"/>
    <lineage>
        <taxon>Eukaryota</taxon>
        <taxon>Viridiplantae</taxon>
        <taxon>Streptophyta</taxon>
        <taxon>Embryophyta</taxon>
        <taxon>Tracheophyta</taxon>
        <taxon>Spermatophyta</taxon>
        <taxon>Magnoliopsida</taxon>
        <taxon>Liliopsida</taxon>
        <taxon>Araceae</taxon>
        <taxon>Pothoideae</taxon>
        <taxon>Potheae</taxon>
        <taxon>Anthurium</taxon>
    </lineage>
</organism>
<feature type="domain" description="Cystatin" evidence="5">
    <location>
        <begin position="46"/>
        <end position="136"/>
    </location>
</feature>
<evidence type="ECO:0000256" key="4">
    <source>
        <dbReference type="RuleBase" id="RU362130"/>
    </source>
</evidence>
<dbReference type="AlphaFoldDB" id="A0A1D1Y3V9"/>
<feature type="signal peptide" evidence="4">
    <location>
        <begin position="1"/>
        <end position="27"/>
    </location>
</feature>
<dbReference type="GO" id="GO:0004869">
    <property type="term" value="F:cysteine-type endopeptidase inhibitor activity"/>
    <property type="evidence" value="ECO:0007669"/>
    <property type="project" value="UniProtKB-KW"/>
</dbReference>
<evidence type="ECO:0000256" key="1">
    <source>
        <dbReference type="ARBA" id="ARBA00007233"/>
    </source>
</evidence>
<dbReference type="InterPro" id="IPR000010">
    <property type="entry name" value="Cystatin_dom"/>
</dbReference>
<comment type="similarity">
    <text evidence="1 4">Belongs to the cystatin family. Phytocystatin subfamily.</text>
</comment>
<proteinExistence type="inferred from homology"/>